<dbReference type="Proteomes" id="UP000240317">
    <property type="component" value="Unassembled WGS sequence"/>
</dbReference>
<gene>
    <name evidence="1" type="ORF">C8263_04165</name>
</gene>
<comment type="caution">
    <text evidence="1">The sequence shown here is derived from an EMBL/GenBank/DDBJ whole genome shotgun (WGS) entry which is preliminary data.</text>
</comment>
<dbReference type="OrthoDB" id="61727at2"/>
<accession>A0A2T3WAS1</accession>
<protein>
    <submittedName>
        <fullName evidence="1">Uncharacterized protein</fullName>
    </submittedName>
</protein>
<proteinExistence type="predicted"/>
<keyword evidence="2" id="KW-1185">Reference proteome</keyword>
<dbReference type="AlphaFoldDB" id="A0A2T3WAS1"/>
<organism evidence="1 2">
    <name type="scientific">Deinococcus arcticus</name>
    <dbReference type="NCBI Taxonomy" id="2136176"/>
    <lineage>
        <taxon>Bacteria</taxon>
        <taxon>Thermotogati</taxon>
        <taxon>Deinococcota</taxon>
        <taxon>Deinococci</taxon>
        <taxon>Deinococcales</taxon>
        <taxon>Deinococcaceae</taxon>
        <taxon>Deinococcus</taxon>
    </lineage>
</organism>
<evidence type="ECO:0000313" key="1">
    <source>
        <dbReference type="EMBL" id="PTA69001.1"/>
    </source>
</evidence>
<name>A0A2T3WAS1_9DEIO</name>
<sequence>MQAGLWGTGEFSRFEGCAGEDFQINGVAPGSFTVKGAQQTAYLYMYCYARTGWSQGLIITQGNTVVAHYVFIGMASTMYALKDINQNGFTELVLEGGFTGQGYTEGFLEIAELRPQRRLLGKLNYEFGQPYDDDCGVRSNGGVWSSRVIRVTPGPTPKFTQQLIQGRCGNFKVATSTGPVQPLKLTPAPTGWTPAPTR</sequence>
<dbReference type="EMBL" id="PYSV01000003">
    <property type="protein sequence ID" value="PTA69001.1"/>
    <property type="molecule type" value="Genomic_DNA"/>
</dbReference>
<dbReference type="RefSeq" id="WP_107136859.1">
    <property type="nucleotide sequence ID" value="NZ_PYSV01000003.1"/>
</dbReference>
<evidence type="ECO:0000313" key="2">
    <source>
        <dbReference type="Proteomes" id="UP000240317"/>
    </source>
</evidence>
<reference evidence="1 2" key="1">
    <citation type="submission" date="2018-03" db="EMBL/GenBank/DDBJ databases">
        <title>Draft genome of Deinococcus sp. OD32.</title>
        <authorList>
            <person name="Wang X.-P."/>
            <person name="Du Z.-J."/>
        </authorList>
    </citation>
    <scope>NUCLEOTIDE SEQUENCE [LARGE SCALE GENOMIC DNA]</scope>
    <source>
        <strain evidence="1 2">OD32</strain>
    </source>
</reference>